<comment type="caution">
    <text evidence="4">The sequence shown here is derived from an EMBL/GenBank/DDBJ whole genome shotgun (WGS) entry which is preliminary data.</text>
</comment>
<evidence type="ECO:0000313" key="5">
    <source>
        <dbReference type="Proteomes" id="UP001320513"/>
    </source>
</evidence>
<keyword evidence="1" id="KW-0808">Transferase</keyword>
<dbReference type="Gene3D" id="3.40.1190.20">
    <property type="match status" value="1"/>
</dbReference>
<dbReference type="GO" id="GO:0016301">
    <property type="term" value="F:kinase activity"/>
    <property type="evidence" value="ECO:0007669"/>
    <property type="project" value="UniProtKB-KW"/>
</dbReference>
<dbReference type="InterPro" id="IPR029056">
    <property type="entry name" value="Ribokinase-like"/>
</dbReference>
<dbReference type="EMBL" id="LOHG01000004">
    <property type="protein sequence ID" value="MCI8209562.1"/>
    <property type="molecule type" value="Genomic_DNA"/>
</dbReference>
<protein>
    <submittedName>
        <fullName evidence="4">Sugar kinase</fullName>
    </submittedName>
</protein>
<proteinExistence type="predicted"/>
<dbReference type="PANTHER" id="PTHR10584:SF166">
    <property type="entry name" value="RIBOKINASE"/>
    <property type="match status" value="1"/>
</dbReference>
<dbReference type="RefSeq" id="WP_243245507.1">
    <property type="nucleotide sequence ID" value="NZ_LOHG01000004.1"/>
</dbReference>
<evidence type="ECO:0000259" key="3">
    <source>
        <dbReference type="Pfam" id="PF00294"/>
    </source>
</evidence>
<keyword evidence="2 4" id="KW-0418">Kinase</keyword>
<dbReference type="Proteomes" id="UP001320513">
    <property type="component" value="Unassembled WGS sequence"/>
</dbReference>
<dbReference type="Pfam" id="PF00294">
    <property type="entry name" value="PfkB"/>
    <property type="match status" value="1"/>
</dbReference>
<keyword evidence="5" id="KW-1185">Reference proteome</keyword>
<gene>
    <name evidence="4" type="ORF">AUC61_08440</name>
</gene>
<feature type="domain" description="Carbohydrate kinase PfkB" evidence="3">
    <location>
        <begin position="7"/>
        <end position="295"/>
    </location>
</feature>
<evidence type="ECO:0000313" key="4">
    <source>
        <dbReference type="EMBL" id="MCI8209562.1"/>
    </source>
</evidence>
<organism evidence="4 5">
    <name type="scientific">Pseudomonas maioricensis</name>
    <dbReference type="NCBI Taxonomy" id="1766623"/>
    <lineage>
        <taxon>Bacteria</taxon>
        <taxon>Pseudomonadati</taxon>
        <taxon>Pseudomonadota</taxon>
        <taxon>Gammaproteobacteria</taxon>
        <taxon>Pseudomonadales</taxon>
        <taxon>Pseudomonadaceae</taxon>
        <taxon>Pseudomonas</taxon>
    </lineage>
</organism>
<dbReference type="InterPro" id="IPR011611">
    <property type="entry name" value="PfkB_dom"/>
</dbReference>
<dbReference type="PANTHER" id="PTHR10584">
    <property type="entry name" value="SUGAR KINASE"/>
    <property type="match status" value="1"/>
</dbReference>
<reference evidence="4 5" key="1">
    <citation type="submission" date="2015-12" db="EMBL/GenBank/DDBJ databases">
        <title>Phylogenomics in the description of a new species in the Pseudomonas syringae group.</title>
        <authorList>
            <person name="Busquets A."/>
            <person name="Gomila M."/>
            <person name="Beiki F."/>
            <person name="Rahimian H."/>
            <person name="Mulet M."/>
            <person name="Sanchez D."/>
            <person name="Garcia-Valdes E."/>
            <person name="Lalucat J."/>
        </authorList>
    </citation>
    <scope>NUCLEOTIDE SEQUENCE [LARGE SCALE GENOMIC DNA]</scope>
    <source>
        <strain evidence="4 5">S25</strain>
    </source>
</reference>
<evidence type="ECO:0000256" key="2">
    <source>
        <dbReference type="ARBA" id="ARBA00022777"/>
    </source>
</evidence>
<accession>A0ABS9ZGK6</accession>
<dbReference type="SUPFAM" id="SSF53613">
    <property type="entry name" value="Ribokinase-like"/>
    <property type="match status" value="1"/>
</dbReference>
<evidence type="ECO:0000256" key="1">
    <source>
        <dbReference type="ARBA" id="ARBA00022679"/>
    </source>
</evidence>
<name>A0ABS9ZGK6_9PSED</name>
<sequence>MPARLLHTGQVVIDLVMALDELPASGGDVLASSARFEAGGGFNVMAAARRNGMPVVYLGRHGRGQFGDLARQAMTAEGIQFSAACSEEQDTGLSVALIEPSAERSFISYVGAEGGLSAQDLNSVTVQADDYVYVSGYSLLHEDKVQSLLDWLGSLPASVTVAFDPGPLVHSPDAPQVRALLPRLDLWSSNCEEALRFTQCEDIAQALDRLAELLPDDALIVVRDGPKGCWVRHRQQTQNVGGFPVKAIDTNGAGDAHAGVLLANLAAGLSWDQAALRANAAAAIAVTRWGPATSPDAREVEELVALSR</sequence>